<sequence length="489" mass="52183">MKLSRPALASAAALVIAASSLSLVHSTPADEPLAVTPLDDGTEHPAPEPDPQAAADSGAEAEKPAAKEDAAEDGTELDPAAELPKPGAGADQVDDDVKRESETTPNHADQTPVLAKMTELTEAPKKVSGGGKDDQWWFKTTKQKRNEKEWVKGAKPIVEAWNVYSDSMGRDIPVAIIPARDENGNPITGAPTLYMLNGAGGAEQNADWITSGDADIFFENKGVNVVIPMEGAFSYYVDWLEDDEYLKQNSPYFKGPQKWTTFLGRELRPAVEDHLEANGKRAVVGMSMSATSSLLLAEHYPGEFDAVGSFSGCAATSTPIPWAFAGLTVNRAASNGGRITPAHAWGPMGSPYNRYNDALVNADKLEGSKLYISNASGLGANEDMFGYRTEVRGQKSADALSGSATTVVEGGVIEGATNACTHDLRAKLNGLGIEAHYEFKNAGTHSWPVWEDDMRRSWNTVIGPTLIGEGFKPDESLQESNSWNANGSS</sequence>
<dbReference type="HOGENOM" id="CLU_026624_0_0_11"/>
<reference evidence="3" key="1">
    <citation type="submission" date="2010-06" db="EMBL/GenBank/DDBJ databases">
        <authorList>
            <person name="Muzny D."/>
            <person name="Qin X."/>
            <person name="Buhay C."/>
            <person name="Dugan-Rocha S."/>
            <person name="Ding Y."/>
            <person name="Chen G."/>
            <person name="Hawes A."/>
            <person name="Holder M."/>
            <person name="Jhangiani S."/>
            <person name="Johnson A."/>
            <person name="Khan Z."/>
            <person name="Li Z."/>
            <person name="Liu W."/>
            <person name="Liu X."/>
            <person name="Perez L."/>
            <person name="Shen H."/>
            <person name="Wang Q."/>
            <person name="Watt J."/>
            <person name="Xi L."/>
            <person name="Xin Y."/>
            <person name="Zhou J."/>
            <person name="Deng J."/>
            <person name="Jiang H."/>
            <person name="Liu Y."/>
            <person name="Qu J."/>
            <person name="Song X.-Z."/>
            <person name="Zhang L."/>
            <person name="Villasana D."/>
            <person name="Johnson A."/>
            <person name="Liu J."/>
            <person name="Liyanage D."/>
            <person name="Lorensuhewa L."/>
            <person name="Robinson T."/>
            <person name="Song A."/>
            <person name="Song B.-B."/>
            <person name="Dinh H."/>
            <person name="Thornton R."/>
            <person name="Coyle M."/>
            <person name="Francisco L."/>
            <person name="Jackson L."/>
            <person name="Javaid M."/>
            <person name="Korchina V."/>
            <person name="Kovar C."/>
            <person name="Mata R."/>
            <person name="Mathew T."/>
            <person name="Ngo R."/>
            <person name="Nguyen L."/>
            <person name="Nguyen N."/>
            <person name="Okwuonu G."/>
            <person name="Ongeri F."/>
            <person name="Pham C."/>
            <person name="Simmons D."/>
            <person name="Wilczek-Boney K."/>
            <person name="Hale W."/>
            <person name="Jakkamsetti A."/>
            <person name="Pham P."/>
            <person name="Ruth R."/>
            <person name="San Lucas F."/>
            <person name="Warren J."/>
            <person name="Zhang J."/>
            <person name="Zhao Z."/>
            <person name="Zhou C."/>
            <person name="Zhu D."/>
            <person name="Lee S."/>
            <person name="Bess C."/>
            <person name="Blankenburg K."/>
            <person name="Forbes L."/>
            <person name="Fu Q."/>
            <person name="Gubbala S."/>
            <person name="Hirani K."/>
            <person name="Jayaseelan J.C."/>
            <person name="Lara F."/>
            <person name="Munidasa M."/>
            <person name="Palculict T."/>
            <person name="Patil S."/>
            <person name="Pu L.-L."/>
            <person name="Saada N."/>
            <person name="Tang L."/>
            <person name="Weissenberger G."/>
            <person name="Zhu Y."/>
            <person name="Hemphill L."/>
            <person name="Shang Y."/>
            <person name="Youmans B."/>
            <person name="Ayvaz T."/>
            <person name="Ross M."/>
            <person name="Santibanez J."/>
            <person name="Aqrawi P."/>
            <person name="Gross S."/>
            <person name="Joshi V."/>
            <person name="Fowler G."/>
            <person name="Nazareth L."/>
            <person name="Reid J."/>
            <person name="Worley K."/>
            <person name="Petrosino J."/>
            <person name="Highlander S."/>
            <person name="Gibbs R."/>
        </authorList>
    </citation>
    <scope>NUCLEOTIDE SEQUENCE [LARGE SCALE GENOMIC DNA]</scope>
    <source>
        <strain evidence="3">ATCC 33030</strain>
    </source>
</reference>
<dbReference type="PANTHER" id="PTHR48098">
    <property type="entry name" value="ENTEROCHELIN ESTERASE-RELATED"/>
    <property type="match status" value="1"/>
</dbReference>
<feature type="signal peptide" evidence="2">
    <location>
        <begin position="1"/>
        <end position="29"/>
    </location>
</feature>
<evidence type="ECO:0000313" key="4">
    <source>
        <dbReference type="Proteomes" id="UP000004208"/>
    </source>
</evidence>
<comment type="caution">
    <text evidence="3">The sequence shown here is derived from an EMBL/GenBank/DDBJ whole genome shotgun (WGS) entry which is preliminary data.</text>
</comment>
<dbReference type="SUPFAM" id="SSF53474">
    <property type="entry name" value="alpha/beta-Hydrolases"/>
    <property type="match status" value="1"/>
</dbReference>
<dbReference type="STRING" id="585529.HMPREF0291_10374"/>
<gene>
    <name evidence="3" type="ORF">HMPREF0291_10374</name>
</gene>
<dbReference type="eggNOG" id="COG0627">
    <property type="taxonomic scope" value="Bacteria"/>
</dbReference>
<feature type="region of interest" description="Disordered" evidence="1">
    <location>
        <begin position="31"/>
        <end position="115"/>
    </location>
</feature>
<dbReference type="Pfam" id="PF00756">
    <property type="entry name" value="Esterase"/>
    <property type="match status" value="1"/>
</dbReference>
<dbReference type="GO" id="GO:0016747">
    <property type="term" value="F:acyltransferase activity, transferring groups other than amino-acyl groups"/>
    <property type="evidence" value="ECO:0007669"/>
    <property type="project" value="TreeGrafter"/>
</dbReference>
<accession>D7WB85</accession>
<evidence type="ECO:0000313" key="3">
    <source>
        <dbReference type="EMBL" id="EFK55116.1"/>
    </source>
</evidence>
<evidence type="ECO:0000256" key="2">
    <source>
        <dbReference type="SAM" id="SignalP"/>
    </source>
</evidence>
<evidence type="ECO:0000256" key="1">
    <source>
        <dbReference type="SAM" id="MobiDB-lite"/>
    </source>
</evidence>
<feature type="region of interest" description="Disordered" evidence="1">
    <location>
        <begin position="469"/>
        <end position="489"/>
    </location>
</feature>
<feature type="compositionally biased region" description="Basic and acidic residues" evidence="1">
    <location>
        <begin position="60"/>
        <end position="69"/>
    </location>
</feature>
<keyword evidence="4" id="KW-1185">Reference proteome</keyword>
<feature type="chain" id="PRO_5003108073" evidence="2">
    <location>
        <begin position="30"/>
        <end position="489"/>
    </location>
</feature>
<dbReference type="Proteomes" id="UP000004208">
    <property type="component" value="Unassembled WGS sequence"/>
</dbReference>
<proteinExistence type="predicted"/>
<dbReference type="RefSeq" id="WP_005287061.1">
    <property type="nucleotide sequence ID" value="NZ_CM000961.1"/>
</dbReference>
<dbReference type="Gene3D" id="3.40.50.1820">
    <property type="entry name" value="alpha/beta hydrolase"/>
    <property type="match status" value="1"/>
</dbReference>
<name>D7WB85_9CORY</name>
<organism evidence="3 4">
    <name type="scientific">Corynebacterium genitalium ATCC 33030</name>
    <dbReference type="NCBI Taxonomy" id="585529"/>
    <lineage>
        <taxon>Bacteria</taxon>
        <taxon>Bacillati</taxon>
        <taxon>Actinomycetota</taxon>
        <taxon>Actinomycetes</taxon>
        <taxon>Mycobacteriales</taxon>
        <taxon>Corynebacteriaceae</taxon>
        <taxon>Corynebacterium</taxon>
    </lineage>
</organism>
<dbReference type="InterPro" id="IPR050583">
    <property type="entry name" value="Mycobacterial_A85_antigen"/>
</dbReference>
<dbReference type="AlphaFoldDB" id="D7WB85"/>
<keyword evidence="2" id="KW-0732">Signal</keyword>
<protein>
    <submittedName>
        <fullName evidence="3">Esterase</fullName>
    </submittedName>
</protein>
<feature type="compositionally biased region" description="Polar residues" evidence="1">
    <location>
        <begin position="478"/>
        <end position="489"/>
    </location>
</feature>
<dbReference type="PANTHER" id="PTHR48098:SF1">
    <property type="entry name" value="DIACYLGLYCEROL ACYLTRANSFERASE_MYCOLYLTRANSFERASE AG85A"/>
    <property type="match status" value="1"/>
</dbReference>
<dbReference type="EMBL" id="ACLJ02000001">
    <property type="protein sequence ID" value="EFK55116.1"/>
    <property type="molecule type" value="Genomic_DNA"/>
</dbReference>
<dbReference type="InterPro" id="IPR029058">
    <property type="entry name" value="AB_hydrolase_fold"/>
</dbReference>
<dbReference type="InterPro" id="IPR000801">
    <property type="entry name" value="Esterase-like"/>
</dbReference>